<proteinExistence type="predicted"/>
<comment type="caution">
    <text evidence="1">The sequence shown here is derived from an EMBL/GenBank/DDBJ whole genome shotgun (WGS) entry which is preliminary data.</text>
</comment>
<evidence type="ECO:0000313" key="1">
    <source>
        <dbReference type="EMBL" id="KYG63340.1"/>
    </source>
</evidence>
<name>A0A150WI92_BDEBC</name>
<dbReference type="OrthoDB" id="5295919at2"/>
<evidence type="ECO:0000313" key="2">
    <source>
        <dbReference type="Proteomes" id="UP000075391"/>
    </source>
</evidence>
<organism evidence="1 2">
    <name type="scientific">Bdellovibrio bacteriovorus</name>
    <dbReference type="NCBI Taxonomy" id="959"/>
    <lineage>
        <taxon>Bacteria</taxon>
        <taxon>Pseudomonadati</taxon>
        <taxon>Bdellovibrionota</taxon>
        <taxon>Bdellovibrionia</taxon>
        <taxon>Bdellovibrionales</taxon>
        <taxon>Pseudobdellovibrionaceae</taxon>
        <taxon>Bdellovibrio</taxon>
    </lineage>
</organism>
<reference evidence="1 2" key="1">
    <citation type="submission" date="2016-03" db="EMBL/GenBank/DDBJ databases">
        <authorList>
            <person name="Ploux O."/>
        </authorList>
    </citation>
    <scope>NUCLEOTIDE SEQUENCE [LARGE SCALE GENOMIC DNA]</scope>
    <source>
        <strain evidence="1 2">BER2</strain>
    </source>
</reference>
<accession>A0A150WI92</accession>
<protein>
    <submittedName>
        <fullName evidence="1">Uncharacterized protein</fullName>
    </submittedName>
</protein>
<gene>
    <name evidence="1" type="ORF">AZI85_04720</name>
</gene>
<dbReference type="Proteomes" id="UP000075391">
    <property type="component" value="Unassembled WGS sequence"/>
</dbReference>
<dbReference type="EMBL" id="LUKF01000014">
    <property type="protein sequence ID" value="KYG63340.1"/>
    <property type="molecule type" value="Genomic_DNA"/>
</dbReference>
<dbReference type="AlphaFoldDB" id="A0A150WI92"/>
<sequence length="80" mass="8953">MASRSFIKSLQKGQILQAVVEEVTSPKEALCNFQGDLLLVGNHTGLPLKKGDPIKLQIISTQPLQFQIFDAKNMRFQRVV</sequence>
<dbReference type="RefSeq" id="WP_063243699.1">
    <property type="nucleotide sequence ID" value="NZ_LUKF01000014.1"/>
</dbReference>